<proteinExistence type="predicted"/>
<evidence type="ECO:0000256" key="5">
    <source>
        <dbReference type="ARBA" id="ARBA00029758"/>
    </source>
</evidence>
<sequence length="100" mass="11048">MKVQPTAIAGAFLIDLDVHGDTRGFFLESYQAKRSLEHGIDHAFVQDNRSRSGKGVVRGMHYQVEHPSGHPVYVTEGHILDVGVDRVPAFRHLGGIFPSN</sequence>
<dbReference type="Gene3D" id="2.60.120.10">
    <property type="entry name" value="Jelly Rolls"/>
    <property type="match status" value="1"/>
</dbReference>
<dbReference type="SUPFAM" id="SSF51182">
    <property type="entry name" value="RmlC-like cupins"/>
    <property type="match status" value="1"/>
</dbReference>
<dbReference type="PANTHER" id="PTHR21047">
    <property type="entry name" value="DTDP-6-DEOXY-D-GLUCOSE-3,5 EPIMERASE"/>
    <property type="match status" value="1"/>
</dbReference>
<accession>A0A9D7K5F4</accession>
<dbReference type="EMBL" id="JADJUC010000012">
    <property type="protein sequence ID" value="MBK8524691.1"/>
    <property type="molecule type" value="Genomic_DNA"/>
</dbReference>
<evidence type="ECO:0000256" key="6">
    <source>
        <dbReference type="ARBA" id="ARBA00031424"/>
    </source>
</evidence>
<dbReference type="GO" id="GO:0000271">
    <property type="term" value="P:polysaccharide biosynthetic process"/>
    <property type="evidence" value="ECO:0007669"/>
    <property type="project" value="TreeGrafter"/>
</dbReference>
<dbReference type="GO" id="GO:0005829">
    <property type="term" value="C:cytosol"/>
    <property type="evidence" value="ECO:0007669"/>
    <property type="project" value="TreeGrafter"/>
</dbReference>
<organism evidence="8 9">
    <name type="scientific">Candidatus Proximibacter danicus</name>
    <dbReference type="NCBI Taxonomy" id="2954365"/>
    <lineage>
        <taxon>Bacteria</taxon>
        <taxon>Pseudomonadati</taxon>
        <taxon>Pseudomonadota</taxon>
        <taxon>Betaproteobacteria</taxon>
        <taxon>Candidatus Proximibacter</taxon>
    </lineage>
</organism>
<gene>
    <name evidence="8" type="ORF">IPL58_11710</name>
</gene>
<evidence type="ECO:0000313" key="8">
    <source>
        <dbReference type="EMBL" id="MBK8524691.1"/>
    </source>
</evidence>
<name>A0A9D7K5F4_9PROT</name>
<evidence type="ECO:0000256" key="2">
    <source>
        <dbReference type="ARBA" id="ARBA00001997"/>
    </source>
</evidence>
<dbReference type="InterPro" id="IPR014710">
    <property type="entry name" value="RmlC-like_jellyroll"/>
</dbReference>
<dbReference type="InterPro" id="IPR000888">
    <property type="entry name" value="RmlC-like"/>
</dbReference>
<comment type="function">
    <text evidence="2">Catalyzes the epimerization of the C3' and C5'positions of dTDP-6-deoxy-D-xylo-4-hexulose, forming dTDP-6-deoxy-L-lyxo-4-hexulose.</text>
</comment>
<dbReference type="InterPro" id="IPR011051">
    <property type="entry name" value="RmlC_Cupin_sf"/>
</dbReference>
<evidence type="ECO:0000256" key="3">
    <source>
        <dbReference type="ARBA" id="ARBA00012098"/>
    </source>
</evidence>
<evidence type="ECO:0000256" key="1">
    <source>
        <dbReference type="ARBA" id="ARBA00001298"/>
    </source>
</evidence>
<reference evidence="8" key="1">
    <citation type="submission" date="2020-10" db="EMBL/GenBank/DDBJ databases">
        <title>Connecting structure to function with the recovery of over 1000 high-quality activated sludge metagenome-assembled genomes encoding full-length rRNA genes using long-read sequencing.</title>
        <authorList>
            <person name="Singleton C.M."/>
            <person name="Petriglieri F."/>
            <person name="Kristensen J.M."/>
            <person name="Kirkegaard R.H."/>
            <person name="Michaelsen T.Y."/>
            <person name="Andersen M.H."/>
            <person name="Karst S.M."/>
            <person name="Dueholm M.S."/>
            <person name="Nielsen P.H."/>
            <person name="Albertsen M."/>
        </authorList>
    </citation>
    <scope>NUCLEOTIDE SEQUENCE</scope>
    <source>
        <strain evidence="8">Hirt_18-Q3-R61-65_BATAC.395</strain>
    </source>
</reference>
<dbReference type="Pfam" id="PF00908">
    <property type="entry name" value="dTDP_sugar_isom"/>
    <property type="match status" value="1"/>
</dbReference>
<protein>
    <recommendedName>
        <fullName evidence="4">dTDP-4-dehydrorhamnose 3,5-epimerase</fullName>
        <ecNumber evidence="3">5.1.3.13</ecNumber>
    </recommendedName>
    <alternativeName>
        <fullName evidence="6">Thymidine diphospho-4-keto-rhamnose 3,5-epimerase</fullName>
    </alternativeName>
    <alternativeName>
        <fullName evidence="5">dTDP-4-keto-6-deoxyglucose 3,5-epimerase</fullName>
    </alternativeName>
    <alternativeName>
        <fullName evidence="7">dTDP-6-deoxy-D-xylo-4-hexulose 3,5-epimerase</fullName>
    </alternativeName>
</protein>
<dbReference type="Proteomes" id="UP000886689">
    <property type="component" value="Unassembled WGS sequence"/>
</dbReference>
<dbReference type="GO" id="GO:0008830">
    <property type="term" value="F:dTDP-4-dehydrorhamnose 3,5-epimerase activity"/>
    <property type="evidence" value="ECO:0007669"/>
    <property type="project" value="UniProtKB-EC"/>
</dbReference>
<evidence type="ECO:0000313" key="9">
    <source>
        <dbReference type="Proteomes" id="UP000886689"/>
    </source>
</evidence>
<dbReference type="AlphaFoldDB" id="A0A9D7K5F4"/>
<evidence type="ECO:0000256" key="7">
    <source>
        <dbReference type="ARBA" id="ARBA00033311"/>
    </source>
</evidence>
<evidence type="ECO:0000256" key="4">
    <source>
        <dbReference type="ARBA" id="ARBA00019595"/>
    </source>
</evidence>
<dbReference type="PANTHER" id="PTHR21047:SF2">
    <property type="entry name" value="THYMIDINE DIPHOSPHO-4-KETO-RHAMNOSE 3,5-EPIMERASE"/>
    <property type="match status" value="1"/>
</dbReference>
<comment type="caution">
    <text evidence="8">The sequence shown here is derived from an EMBL/GenBank/DDBJ whole genome shotgun (WGS) entry which is preliminary data.</text>
</comment>
<comment type="catalytic activity">
    <reaction evidence="1">
        <text>dTDP-4-dehydro-6-deoxy-alpha-D-glucose = dTDP-4-dehydro-beta-L-rhamnose</text>
        <dbReference type="Rhea" id="RHEA:16969"/>
        <dbReference type="ChEBI" id="CHEBI:57649"/>
        <dbReference type="ChEBI" id="CHEBI:62830"/>
        <dbReference type="EC" id="5.1.3.13"/>
    </reaction>
</comment>
<dbReference type="EC" id="5.1.3.13" evidence="3"/>